<comment type="caution">
    <text evidence="4">The sequence shown here is derived from an EMBL/GenBank/DDBJ whole genome shotgun (WGS) entry which is preliminary data.</text>
</comment>
<evidence type="ECO:0000256" key="1">
    <source>
        <dbReference type="ARBA" id="ARBA00008231"/>
    </source>
</evidence>
<dbReference type="InterPro" id="IPR011419">
    <property type="entry name" value="ATP12_ATP_synth-F1-assembly"/>
</dbReference>
<evidence type="ECO:0000313" key="5">
    <source>
        <dbReference type="Proteomes" id="UP000432089"/>
    </source>
</evidence>
<dbReference type="SUPFAM" id="SSF160909">
    <property type="entry name" value="ATP12-like"/>
    <property type="match status" value="1"/>
</dbReference>
<evidence type="ECO:0000313" key="4">
    <source>
        <dbReference type="EMBL" id="KAB0676661.1"/>
    </source>
</evidence>
<proteinExistence type="inferred from homology"/>
<dbReference type="InterPro" id="IPR042272">
    <property type="entry name" value="ATP12_ATP_synth-F1-assembly_N"/>
</dbReference>
<organism evidence="4 5">
    <name type="scientific">Plantimonas leprariae</name>
    <dbReference type="NCBI Taxonomy" id="2615207"/>
    <lineage>
        <taxon>Bacteria</taxon>
        <taxon>Pseudomonadati</taxon>
        <taxon>Pseudomonadota</taxon>
        <taxon>Alphaproteobacteria</taxon>
        <taxon>Hyphomicrobiales</taxon>
        <taxon>Aurantimonadaceae</taxon>
        <taxon>Plantimonas</taxon>
    </lineage>
</organism>
<dbReference type="Gene3D" id="3.30.2180.10">
    <property type="entry name" value="ATP12-like"/>
    <property type="match status" value="1"/>
</dbReference>
<protein>
    <submittedName>
        <fullName evidence="4">ATPase</fullName>
    </submittedName>
</protein>
<comment type="similarity">
    <text evidence="1">Belongs to the ATP12 family.</text>
</comment>
<gene>
    <name evidence="4" type="ORF">F6X38_20335</name>
</gene>
<name>A0A7V7PL42_9HYPH</name>
<keyword evidence="3" id="KW-0143">Chaperone</keyword>
<sequence>MSDIRRITQPELPKRFYEAVTVSAADGGYAVLLDGRGVKTPSRRPLVLPSAAVAEAVAAEWRAQGERIDPATMPATRLANTVIEGIADDPAAVRDDAAKFVESDLLFYRADAPTALAERQRAAWDPIVAWAESHVGGRFVLGEGVMHVAQPPASLAAFRAWIGRESNPFRIAALHQMTTLTGSVLLALAVLEGRLNVEAAWAAAHVDEDWNIEQWGADAEAEARRAGRFADMRAAAMLSVAAP</sequence>
<accession>A0A7V7PL42</accession>
<dbReference type="Gene3D" id="1.10.3580.10">
    <property type="entry name" value="ATP12 ATPase"/>
    <property type="match status" value="1"/>
</dbReference>
<evidence type="ECO:0000256" key="3">
    <source>
        <dbReference type="ARBA" id="ARBA00023186"/>
    </source>
</evidence>
<dbReference type="EMBL" id="VZDO01000021">
    <property type="protein sequence ID" value="KAB0676661.1"/>
    <property type="molecule type" value="Genomic_DNA"/>
</dbReference>
<evidence type="ECO:0000256" key="2">
    <source>
        <dbReference type="ARBA" id="ARBA00022946"/>
    </source>
</evidence>
<dbReference type="PANTHER" id="PTHR21013:SF10">
    <property type="entry name" value="ATP SYNTHASE MITOCHONDRIAL F1 COMPLEX ASSEMBLY FACTOR 2"/>
    <property type="match status" value="1"/>
</dbReference>
<reference evidence="4 5" key="1">
    <citation type="submission" date="2019-09" db="EMBL/GenBank/DDBJ databases">
        <title>YIM 132180 draft genome.</title>
        <authorList>
            <person name="Zhang K."/>
        </authorList>
    </citation>
    <scope>NUCLEOTIDE SEQUENCE [LARGE SCALE GENOMIC DNA]</scope>
    <source>
        <strain evidence="4 5">YIM 132180</strain>
    </source>
</reference>
<dbReference type="PANTHER" id="PTHR21013">
    <property type="entry name" value="ATP SYNTHASE MITOCHONDRIAL F1 COMPLEX ASSEMBLY FACTOR 2/ATP12 PROTEIN, MITOCHONDRIAL PRECURSOR"/>
    <property type="match status" value="1"/>
</dbReference>
<dbReference type="Proteomes" id="UP000432089">
    <property type="component" value="Unassembled WGS sequence"/>
</dbReference>
<dbReference type="AlphaFoldDB" id="A0A7V7PL42"/>
<dbReference type="Pfam" id="PF07542">
    <property type="entry name" value="ATP12"/>
    <property type="match status" value="1"/>
</dbReference>
<dbReference type="GO" id="GO:0043461">
    <property type="term" value="P:proton-transporting ATP synthase complex assembly"/>
    <property type="evidence" value="ECO:0007669"/>
    <property type="project" value="InterPro"/>
</dbReference>
<dbReference type="RefSeq" id="WP_150973001.1">
    <property type="nucleotide sequence ID" value="NZ_VZDO01000021.1"/>
</dbReference>
<dbReference type="InterPro" id="IPR023335">
    <property type="entry name" value="ATP12_ortho_dom_sf"/>
</dbReference>
<keyword evidence="2" id="KW-0809">Transit peptide</keyword>
<keyword evidence="5" id="KW-1185">Reference proteome</keyword>